<dbReference type="RefSeq" id="WP_071972681.1">
    <property type="nucleotide sequence ID" value="NZ_CP018076.1"/>
</dbReference>
<dbReference type="STRING" id="1917485.BOO69_13705"/>
<dbReference type="Gene3D" id="3.40.630.100">
    <property type="entry name" value="Poly-gamma-glutamate hydrolase, zinc-binding motif"/>
    <property type="match status" value="1"/>
</dbReference>
<dbReference type="KEGG" id="suam:BOO69_13705"/>
<dbReference type="Proteomes" id="UP000181897">
    <property type="component" value="Chromosome"/>
</dbReference>
<accession>A0A1J0WJ58</accession>
<keyword evidence="2" id="KW-1185">Reference proteome</keyword>
<dbReference type="InterPro" id="IPR038128">
    <property type="entry name" value="Gamma_PGA_hydro_sf"/>
</dbReference>
<evidence type="ECO:0000313" key="2">
    <source>
        <dbReference type="Proteomes" id="UP000181897"/>
    </source>
</evidence>
<dbReference type="InterPro" id="IPR008585">
    <property type="entry name" value="Gamma_PGA_hydro"/>
</dbReference>
<gene>
    <name evidence="1" type="ORF">BOO69_13705</name>
</gene>
<sequence length="195" mass="21231">MGDRYRNFEELAAASEEGVDYCIRSEDRGSSVVILAPHGGTIEPGTAEIAQAIAGADFSLYIFEALQAGAHGDFHITSHRFDEPKALDLVGRSDTAIAVHGRKDDGSDTIWLGGRAIGLRDAIAVSLRNAGFEAEPNKRLPGVHETNICNRTRSHEGVQLELSRSFRRRLSTESTLLDDFCTAIRNVIRPTLTAP</sequence>
<dbReference type="AlphaFoldDB" id="A0A1J0WJ58"/>
<name>A0A1J0WJ58_9RHOB</name>
<proteinExistence type="predicted"/>
<dbReference type="Pfam" id="PF05908">
    <property type="entry name" value="Gamma_PGA_hydro"/>
    <property type="match status" value="1"/>
</dbReference>
<dbReference type="OrthoDB" id="7721587at2"/>
<dbReference type="EMBL" id="CP018076">
    <property type="protein sequence ID" value="APE44339.1"/>
    <property type="molecule type" value="Genomic_DNA"/>
</dbReference>
<evidence type="ECO:0000313" key="1">
    <source>
        <dbReference type="EMBL" id="APE44339.1"/>
    </source>
</evidence>
<protein>
    <submittedName>
        <fullName evidence="1">Replication protein</fullName>
    </submittedName>
</protein>
<organism evidence="1 2">
    <name type="scientific">Sulfitobacter alexandrii</name>
    <dbReference type="NCBI Taxonomy" id="1917485"/>
    <lineage>
        <taxon>Bacteria</taxon>
        <taxon>Pseudomonadati</taxon>
        <taxon>Pseudomonadota</taxon>
        <taxon>Alphaproteobacteria</taxon>
        <taxon>Rhodobacterales</taxon>
        <taxon>Roseobacteraceae</taxon>
        <taxon>Sulfitobacter</taxon>
    </lineage>
</organism>
<reference evidence="1 2" key="1">
    <citation type="submission" date="2016-11" db="EMBL/GenBank/DDBJ databases">
        <title>Complete genome sequence of Sulfitobacter sp. AM1-D1, a toxic bacteria associated with marine dinoflagellate Alexandrium minutum in East China Sea.</title>
        <authorList>
            <person name="Yang Q."/>
            <person name="Zhang X."/>
            <person name="Tian X."/>
        </authorList>
    </citation>
    <scope>NUCLEOTIDE SEQUENCE [LARGE SCALE GENOMIC DNA]</scope>
    <source>
        <strain evidence="1 2">AM1-D1</strain>
    </source>
</reference>